<reference evidence="2 3" key="1">
    <citation type="submission" date="2014-04" db="EMBL/GenBank/DDBJ databases">
        <authorList>
            <consortium name="DOE Joint Genome Institute"/>
            <person name="Kuo A."/>
            <person name="Martino E."/>
            <person name="Perotto S."/>
            <person name="Kohler A."/>
            <person name="Nagy L.G."/>
            <person name="Floudas D."/>
            <person name="Copeland A."/>
            <person name="Barry K.W."/>
            <person name="Cichocki N."/>
            <person name="Veneault-Fourrey C."/>
            <person name="LaButti K."/>
            <person name="Lindquist E.A."/>
            <person name="Lipzen A."/>
            <person name="Lundell T."/>
            <person name="Morin E."/>
            <person name="Murat C."/>
            <person name="Sun H."/>
            <person name="Tunlid A."/>
            <person name="Henrissat B."/>
            <person name="Grigoriev I.V."/>
            <person name="Hibbett D.S."/>
            <person name="Martin F."/>
            <person name="Nordberg H.P."/>
            <person name="Cantor M.N."/>
            <person name="Hua S.X."/>
        </authorList>
    </citation>
    <scope>NUCLEOTIDE SEQUENCE [LARGE SCALE GENOMIC DNA]</scope>
    <source>
        <strain evidence="2 3">Zn</strain>
    </source>
</reference>
<name>A0A0C3HCK7_OIDMZ</name>
<dbReference type="HOGENOM" id="CLU_1661311_0_0_1"/>
<dbReference type="InParanoid" id="A0A0C3HCK7"/>
<proteinExistence type="predicted"/>
<dbReference type="Proteomes" id="UP000054321">
    <property type="component" value="Unassembled WGS sequence"/>
</dbReference>
<evidence type="ECO:0000313" key="2">
    <source>
        <dbReference type="EMBL" id="KIN00935.1"/>
    </source>
</evidence>
<organism evidence="2 3">
    <name type="scientific">Oidiodendron maius (strain Zn)</name>
    <dbReference type="NCBI Taxonomy" id="913774"/>
    <lineage>
        <taxon>Eukaryota</taxon>
        <taxon>Fungi</taxon>
        <taxon>Dikarya</taxon>
        <taxon>Ascomycota</taxon>
        <taxon>Pezizomycotina</taxon>
        <taxon>Leotiomycetes</taxon>
        <taxon>Leotiomycetes incertae sedis</taxon>
        <taxon>Myxotrichaceae</taxon>
        <taxon>Oidiodendron</taxon>
    </lineage>
</organism>
<sequence>MRRRTEEIAHKRETGRRAEKKPRGQPRESRAKRKESTLFHIIPYFLCKINTACAPVPLPSSPARAEQYAIPVVAAAVGWWAVKWKRLSPLWLVRRLVATSSPPSDNIPQRKFQLDLCQTALRCLRCAQSFDRHPRDEDTREILGLLAQECVAVSQTLWL</sequence>
<gene>
    <name evidence="2" type="ORF">OIDMADRAFT_28647</name>
</gene>
<feature type="region of interest" description="Disordered" evidence="1">
    <location>
        <begin position="1"/>
        <end position="33"/>
    </location>
</feature>
<evidence type="ECO:0000313" key="3">
    <source>
        <dbReference type="Proteomes" id="UP000054321"/>
    </source>
</evidence>
<dbReference type="EMBL" id="KN832876">
    <property type="protein sequence ID" value="KIN00935.1"/>
    <property type="molecule type" value="Genomic_DNA"/>
</dbReference>
<dbReference type="AlphaFoldDB" id="A0A0C3HCK7"/>
<accession>A0A0C3HCK7</accession>
<keyword evidence="3" id="KW-1185">Reference proteome</keyword>
<protein>
    <submittedName>
        <fullName evidence="2">Uncharacterized protein</fullName>
    </submittedName>
</protein>
<reference evidence="3" key="2">
    <citation type="submission" date="2015-01" db="EMBL/GenBank/DDBJ databases">
        <title>Evolutionary Origins and Diversification of the Mycorrhizal Mutualists.</title>
        <authorList>
            <consortium name="DOE Joint Genome Institute"/>
            <consortium name="Mycorrhizal Genomics Consortium"/>
            <person name="Kohler A."/>
            <person name="Kuo A."/>
            <person name="Nagy L.G."/>
            <person name="Floudas D."/>
            <person name="Copeland A."/>
            <person name="Barry K.W."/>
            <person name="Cichocki N."/>
            <person name="Veneault-Fourrey C."/>
            <person name="LaButti K."/>
            <person name="Lindquist E.A."/>
            <person name="Lipzen A."/>
            <person name="Lundell T."/>
            <person name="Morin E."/>
            <person name="Murat C."/>
            <person name="Riley R."/>
            <person name="Ohm R."/>
            <person name="Sun H."/>
            <person name="Tunlid A."/>
            <person name="Henrissat B."/>
            <person name="Grigoriev I.V."/>
            <person name="Hibbett D.S."/>
            <person name="Martin F."/>
        </authorList>
    </citation>
    <scope>NUCLEOTIDE SEQUENCE [LARGE SCALE GENOMIC DNA]</scope>
    <source>
        <strain evidence="3">Zn</strain>
    </source>
</reference>
<evidence type="ECO:0000256" key="1">
    <source>
        <dbReference type="SAM" id="MobiDB-lite"/>
    </source>
</evidence>